<keyword evidence="6 10" id="KW-0560">Oxidoreductase</keyword>
<dbReference type="AlphaFoldDB" id="A0A5C3NQ66"/>
<dbReference type="InterPro" id="IPR050121">
    <property type="entry name" value="Cytochrome_P450_monoxygenase"/>
</dbReference>
<accession>A0A5C3NQ66</accession>
<feature type="transmembrane region" description="Helical" evidence="11">
    <location>
        <begin position="6"/>
        <end position="23"/>
    </location>
</feature>
<keyword evidence="13" id="KW-1185">Reference proteome</keyword>
<dbReference type="PRINTS" id="PR00463">
    <property type="entry name" value="EP450I"/>
</dbReference>
<keyword evidence="4 9" id="KW-0349">Heme</keyword>
<dbReference type="GO" id="GO:0020037">
    <property type="term" value="F:heme binding"/>
    <property type="evidence" value="ECO:0007669"/>
    <property type="project" value="InterPro"/>
</dbReference>
<keyword evidence="5 9" id="KW-0479">Metal-binding</keyword>
<dbReference type="InterPro" id="IPR036396">
    <property type="entry name" value="Cyt_P450_sf"/>
</dbReference>
<dbReference type="InterPro" id="IPR002401">
    <property type="entry name" value="Cyt_P450_E_grp-I"/>
</dbReference>
<dbReference type="PANTHER" id="PTHR24305:SF166">
    <property type="entry name" value="CYTOCHROME P450 12A4, MITOCHONDRIAL-RELATED"/>
    <property type="match status" value="1"/>
</dbReference>
<dbReference type="GO" id="GO:0016705">
    <property type="term" value="F:oxidoreductase activity, acting on paired donors, with incorporation or reduction of molecular oxygen"/>
    <property type="evidence" value="ECO:0007669"/>
    <property type="project" value="InterPro"/>
</dbReference>
<dbReference type="InParanoid" id="A0A5C3NQ66"/>
<keyword evidence="8 10" id="KW-0503">Monooxygenase</keyword>
<name>A0A5C3NQ66_9APHY</name>
<comment type="cofactor">
    <cofactor evidence="1 9">
        <name>heme</name>
        <dbReference type="ChEBI" id="CHEBI:30413"/>
    </cofactor>
</comment>
<protein>
    <submittedName>
        <fullName evidence="12">Cytochrome P450</fullName>
    </submittedName>
</protein>
<evidence type="ECO:0000256" key="6">
    <source>
        <dbReference type="ARBA" id="ARBA00023002"/>
    </source>
</evidence>
<evidence type="ECO:0000256" key="5">
    <source>
        <dbReference type="ARBA" id="ARBA00022723"/>
    </source>
</evidence>
<gene>
    <name evidence="12" type="ORF">K466DRAFT_505427</name>
</gene>
<dbReference type="PRINTS" id="PR00385">
    <property type="entry name" value="P450"/>
</dbReference>
<evidence type="ECO:0000256" key="11">
    <source>
        <dbReference type="SAM" id="Phobius"/>
    </source>
</evidence>
<dbReference type="Gene3D" id="1.10.630.10">
    <property type="entry name" value="Cytochrome P450"/>
    <property type="match status" value="1"/>
</dbReference>
<evidence type="ECO:0000256" key="7">
    <source>
        <dbReference type="ARBA" id="ARBA00023004"/>
    </source>
</evidence>
<evidence type="ECO:0000256" key="4">
    <source>
        <dbReference type="ARBA" id="ARBA00022617"/>
    </source>
</evidence>
<keyword evidence="11" id="KW-0472">Membrane</keyword>
<dbReference type="PANTHER" id="PTHR24305">
    <property type="entry name" value="CYTOCHROME P450"/>
    <property type="match status" value="1"/>
</dbReference>
<sequence length="527" mass="59643">MCPFHDAVLVAYIFGGILFYWVLKHLIRGKSDIQHLPKPPAASLLWGHEKAVYMNEPGQAFRKWTQALGLTYRIKAALRARDVLVISDPRGIAYILQRKVYDYHHSEVVRPRIARLLGKGLGWVEGEAEHKRMKHLVSPSLSHENVKAPAPFEYQADRCQVIDELTSHIQTQTNDLPINMVDWMARATLNVIGRVAFLYDFEAGNSTEAQRIIHSRRTGASSALSAAAFFTLMLLRRFPVLNALPIKAIQSQGLAKIAVQQTGVARELVRRNQSHVSETEAVPRKDLLTRLLVAHSSGQLSRDELYEQISTFIISGHETTTQTLAFTIYELSRHPDVQRRLREELAQYASEPTYDDFASGMPYLEAVLRETLRLYPALPYMERVATKADTIPLGRPVKLTDNETLSQLRISPGQVVLIPIIAIHRMDSIWKDPDVFRPERWLEPLPPSEDLCNGWANLLAFSDGPRKCIGLRLATFQYKVILSYMVKRFAFSDANMDIKLKIASSLQAWVVGREDLGPCLPAHVELL</sequence>
<evidence type="ECO:0000256" key="9">
    <source>
        <dbReference type="PIRSR" id="PIRSR602401-1"/>
    </source>
</evidence>
<dbReference type="InterPro" id="IPR001128">
    <property type="entry name" value="Cyt_P450"/>
</dbReference>
<keyword evidence="11" id="KW-0812">Transmembrane</keyword>
<dbReference type="STRING" id="1314778.A0A5C3NQ66"/>
<dbReference type="InterPro" id="IPR017972">
    <property type="entry name" value="Cyt_P450_CS"/>
</dbReference>
<dbReference type="PROSITE" id="PS00086">
    <property type="entry name" value="CYTOCHROME_P450"/>
    <property type="match status" value="1"/>
</dbReference>
<evidence type="ECO:0000256" key="3">
    <source>
        <dbReference type="ARBA" id="ARBA00010617"/>
    </source>
</evidence>
<keyword evidence="11" id="KW-1133">Transmembrane helix</keyword>
<keyword evidence="7 9" id="KW-0408">Iron</keyword>
<proteinExistence type="inferred from homology"/>
<reference evidence="12 13" key="1">
    <citation type="journal article" date="2019" name="Nat. Ecol. Evol.">
        <title>Megaphylogeny resolves global patterns of mushroom evolution.</title>
        <authorList>
            <person name="Varga T."/>
            <person name="Krizsan K."/>
            <person name="Foldi C."/>
            <person name="Dima B."/>
            <person name="Sanchez-Garcia M."/>
            <person name="Sanchez-Ramirez S."/>
            <person name="Szollosi G.J."/>
            <person name="Szarkandi J.G."/>
            <person name="Papp V."/>
            <person name="Albert L."/>
            <person name="Andreopoulos W."/>
            <person name="Angelini C."/>
            <person name="Antonin V."/>
            <person name="Barry K.W."/>
            <person name="Bougher N.L."/>
            <person name="Buchanan P."/>
            <person name="Buyck B."/>
            <person name="Bense V."/>
            <person name="Catcheside P."/>
            <person name="Chovatia M."/>
            <person name="Cooper J."/>
            <person name="Damon W."/>
            <person name="Desjardin D."/>
            <person name="Finy P."/>
            <person name="Geml J."/>
            <person name="Haridas S."/>
            <person name="Hughes K."/>
            <person name="Justo A."/>
            <person name="Karasinski D."/>
            <person name="Kautmanova I."/>
            <person name="Kiss B."/>
            <person name="Kocsube S."/>
            <person name="Kotiranta H."/>
            <person name="LaButti K.M."/>
            <person name="Lechner B.E."/>
            <person name="Liimatainen K."/>
            <person name="Lipzen A."/>
            <person name="Lukacs Z."/>
            <person name="Mihaltcheva S."/>
            <person name="Morgado L.N."/>
            <person name="Niskanen T."/>
            <person name="Noordeloos M.E."/>
            <person name="Ohm R.A."/>
            <person name="Ortiz-Santana B."/>
            <person name="Ovrebo C."/>
            <person name="Racz N."/>
            <person name="Riley R."/>
            <person name="Savchenko A."/>
            <person name="Shiryaev A."/>
            <person name="Soop K."/>
            <person name="Spirin V."/>
            <person name="Szebenyi C."/>
            <person name="Tomsovsky M."/>
            <person name="Tulloss R.E."/>
            <person name="Uehling J."/>
            <person name="Grigoriev I.V."/>
            <person name="Vagvolgyi C."/>
            <person name="Papp T."/>
            <person name="Martin F.M."/>
            <person name="Miettinen O."/>
            <person name="Hibbett D.S."/>
            <person name="Nagy L.G."/>
        </authorList>
    </citation>
    <scope>NUCLEOTIDE SEQUENCE [LARGE SCALE GENOMIC DNA]</scope>
    <source>
        <strain evidence="12 13">HHB13444</strain>
    </source>
</reference>
<dbReference type="EMBL" id="ML212013">
    <property type="protein sequence ID" value="TFK79504.1"/>
    <property type="molecule type" value="Genomic_DNA"/>
</dbReference>
<comment type="similarity">
    <text evidence="3 10">Belongs to the cytochrome P450 family.</text>
</comment>
<evidence type="ECO:0000256" key="10">
    <source>
        <dbReference type="RuleBase" id="RU000461"/>
    </source>
</evidence>
<evidence type="ECO:0000313" key="12">
    <source>
        <dbReference type="EMBL" id="TFK79504.1"/>
    </source>
</evidence>
<dbReference type="GO" id="GO:0004497">
    <property type="term" value="F:monooxygenase activity"/>
    <property type="evidence" value="ECO:0007669"/>
    <property type="project" value="UniProtKB-KW"/>
</dbReference>
<evidence type="ECO:0000313" key="13">
    <source>
        <dbReference type="Proteomes" id="UP000308197"/>
    </source>
</evidence>
<dbReference type="Proteomes" id="UP000308197">
    <property type="component" value="Unassembled WGS sequence"/>
</dbReference>
<dbReference type="Pfam" id="PF00067">
    <property type="entry name" value="p450"/>
    <property type="match status" value="1"/>
</dbReference>
<dbReference type="SUPFAM" id="SSF48264">
    <property type="entry name" value="Cytochrome P450"/>
    <property type="match status" value="1"/>
</dbReference>
<organism evidence="12 13">
    <name type="scientific">Polyporus arcularius HHB13444</name>
    <dbReference type="NCBI Taxonomy" id="1314778"/>
    <lineage>
        <taxon>Eukaryota</taxon>
        <taxon>Fungi</taxon>
        <taxon>Dikarya</taxon>
        <taxon>Basidiomycota</taxon>
        <taxon>Agaricomycotina</taxon>
        <taxon>Agaricomycetes</taxon>
        <taxon>Polyporales</taxon>
        <taxon>Polyporaceae</taxon>
        <taxon>Polyporus</taxon>
    </lineage>
</organism>
<comment type="pathway">
    <text evidence="2">Secondary metabolite biosynthesis.</text>
</comment>
<evidence type="ECO:0000256" key="8">
    <source>
        <dbReference type="ARBA" id="ARBA00023033"/>
    </source>
</evidence>
<evidence type="ECO:0000256" key="2">
    <source>
        <dbReference type="ARBA" id="ARBA00005179"/>
    </source>
</evidence>
<feature type="binding site" description="axial binding residue" evidence="9">
    <location>
        <position position="468"/>
    </location>
    <ligand>
        <name>heme</name>
        <dbReference type="ChEBI" id="CHEBI:30413"/>
    </ligand>
    <ligandPart>
        <name>Fe</name>
        <dbReference type="ChEBI" id="CHEBI:18248"/>
    </ligandPart>
</feature>
<evidence type="ECO:0000256" key="1">
    <source>
        <dbReference type="ARBA" id="ARBA00001971"/>
    </source>
</evidence>
<dbReference type="GO" id="GO:0005506">
    <property type="term" value="F:iron ion binding"/>
    <property type="evidence" value="ECO:0007669"/>
    <property type="project" value="InterPro"/>
</dbReference>